<name>A0A9D4JJD3_DREPO</name>
<reference evidence="1" key="2">
    <citation type="submission" date="2020-11" db="EMBL/GenBank/DDBJ databases">
        <authorList>
            <person name="McCartney M.A."/>
            <person name="Auch B."/>
            <person name="Kono T."/>
            <person name="Mallez S."/>
            <person name="Becker A."/>
            <person name="Gohl D.M."/>
            <person name="Silverstein K.A.T."/>
            <person name="Koren S."/>
            <person name="Bechman K.B."/>
            <person name="Herman A."/>
            <person name="Abrahante J.E."/>
            <person name="Garbe J."/>
        </authorList>
    </citation>
    <scope>NUCLEOTIDE SEQUENCE</scope>
    <source>
        <strain evidence="1">Duluth1</strain>
        <tissue evidence="1">Whole animal</tissue>
    </source>
</reference>
<protein>
    <submittedName>
        <fullName evidence="1">Uncharacterized protein</fullName>
    </submittedName>
</protein>
<keyword evidence="2" id="KW-1185">Reference proteome</keyword>
<evidence type="ECO:0000313" key="1">
    <source>
        <dbReference type="EMBL" id="KAH3809617.1"/>
    </source>
</evidence>
<sequence>MVIPVLLGRKELEISMKTEGYSLTLWTELPYGGESSVILELTEEQRFAQTMKFSWRSFGSELQGSERNSQINRARGQHQQEKCLRINQGSKQLIHIEGQAIEEVDHLSYVSSIISKIGGSEDDITARIGKARQAFLTMRPVWNNRNIPWM</sequence>
<organism evidence="1 2">
    <name type="scientific">Dreissena polymorpha</name>
    <name type="common">Zebra mussel</name>
    <name type="synonym">Mytilus polymorpha</name>
    <dbReference type="NCBI Taxonomy" id="45954"/>
    <lineage>
        <taxon>Eukaryota</taxon>
        <taxon>Metazoa</taxon>
        <taxon>Spiralia</taxon>
        <taxon>Lophotrochozoa</taxon>
        <taxon>Mollusca</taxon>
        <taxon>Bivalvia</taxon>
        <taxon>Autobranchia</taxon>
        <taxon>Heteroconchia</taxon>
        <taxon>Euheterodonta</taxon>
        <taxon>Imparidentia</taxon>
        <taxon>Neoheterodontei</taxon>
        <taxon>Myida</taxon>
        <taxon>Dreissenoidea</taxon>
        <taxon>Dreissenidae</taxon>
        <taxon>Dreissena</taxon>
    </lineage>
</organism>
<dbReference type="AlphaFoldDB" id="A0A9D4JJD3"/>
<accession>A0A9D4JJD3</accession>
<comment type="caution">
    <text evidence="1">The sequence shown here is derived from an EMBL/GenBank/DDBJ whole genome shotgun (WGS) entry which is preliminary data.</text>
</comment>
<gene>
    <name evidence="1" type="ORF">DPMN_137991</name>
</gene>
<reference evidence="1" key="1">
    <citation type="journal article" date="2019" name="bioRxiv">
        <title>The Genome of the Zebra Mussel, Dreissena polymorpha: A Resource for Invasive Species Research.</title>
        <authorList>
            <person name="McCartney M.A."/>
            <person name="Auch B."/>
            <person name="Kono T."/>
            <person name="Mallez S."/>
            <person name="Zhang Y."/>
            <person name="Obille A."/>
            <person name="Becker A."/>
            <person name="Abrahante J.E."/>
            <person name="Garbe J."/>
            <person name="Badalamenti J.P."/>
            <person name="Herman A."/>
            <person name="Mangelson H."/>
            <person name="Liachko I."/>
            <person name="Sullivan S."/>
            <person name="Sone E.D."/>
            <person name="Koren S."/>
            <person name="Silverstein K.A.T."/>
            <person name="Beckman K.B."/>
            <person name="Gohl D.M."/>
        </authorList>
    </citation>
    <scope>NUCLEOTIDE SEQUENCE</scope>
    <source>
        <strain evidence="1">Duluth1</strain>
        <tissue evidence="1">Whole animal</tissue>
    </source>
</reference>
<dbReference type="Proteomes" id="UP000828390">
    <property type="component" value="Unassembled WGS sequence"/>
</dbReference>
<evidence type="ECO:0000313" key="2">
    <source>
        <dbReference type="Proteomes" id="UP000828390"/>
    </source>
</evidence>
<proteinExistence type="predicted"/>
<dbReference type="EMBL" id="JAIWYP010000006">
    <property type="protein sequence ID" value="KAH3809617.1"/>
    <property type="molecule type" value="Genomic_DNA"/>
</dbReference>